<dbReference type="GO" id="GO:0005634">
    <property type="term" value="C:nucleus"/>
    <property type="evidence" value="ECO:0007669"/>
    <property type="project" value="TreeGrafter"/>
</dbReference>
<dbReference type="Gene3D" id="1.25.40.1050">
    <property type="match status" value="1"/>
</dbReference>
<dbReference type="AlphaFoldDB" id="A0A4Y7LL09"/>
<dbReference type="Pfam" id="PF17846">
    <property type="entry name" value="XRN_M"/>
    <property type="match status" value="1"/>
</dbReference>
<evidence type="ECO:0000259" key="1">
    <source>
        <dbReference type="Pfam" id="PF17846"/>
    </source>
</evidence>
<evidence type="ECO:0000313" key="3">
    <source>
        <dbReference type="Proteomes" id="UP000316621"/>
    </source>
</evidence>
<gene>
    <name evidence="2" type="ORF">C5167_047604</name>
</gene>
<dbReference type="PANTHER" id="PTHR12341">
    <property type="entry name" value="5'-&gt;3' EXORIBONUCLEASE"/>
    <property type="match status" value="1"/>
</dbReference>
<proteinExistence type="predicted"/>
<dbReference type="GO" id="GO:0004534">
    <property type="term" value="F:5'-3' RNA exonuclease activity"/>
    <property type="evidence" value="ECO:0007669"/>
    <property type="project" value="TreeGrafter"/>
</dbReference>
<name>A0A4Y7LL09_PAPSO</name>
<dbReference type="Proteomes" id="UP000316621">
    <property type="component" value="Chromosome 11"/>
</dbReference>
<dbReference type="STRING" id="3469.A0A4Y7LL09"/>
<protein>
    <recommendedName>
        <fullName evidence="1">Xrn1 helical domain-containing protein</fullName>
    </recommendedName>
</protein>
<dbReference type="InterPro" id="IPR027073">
    <property type="entry name" value="5_3_exoribonuclease"/>
</dbReference>
<accession>A0A4Y7LL09</accession>
<sequence length="223" mass="24801">MHAKHVCGGNTLTYVYTQVKQAPSFRFASDIKDLGQLQIGFELGSSFKPFNQLMGVFPAASSLALPEHYRKLMSDPTSPIIDFYPTGFKEVTPMSKESRHSGGDPLVLCFVDIINPVQAATVTDQNLDISQKTPACVPYALRHYYYQYLSSIAEAVEVQDLKQSLELQRQELNDCRDPHQQIALLTAFLAKVNKYSGDILEAVDSLLRRLVKQAEPGDTSGDI</sequence>
<keyword evidence="3" id="KW-1185">Reference proteome</keyword>
<evidence type="ECO:0000313" key="2">
    <source>
        <dbReference type="EMBL" id="RZC84829.1"/>
    </source>
</evidence>
<dbReference type="GO" id="GO:0003723">
    <property type="term" value="F:RNA binding"/>
    <property type="evidence" value="ECO:0007669"/>
    <property type="project" value="TreeGrafter"/>
</dbReference>
<feature type="domain" description="Xrn1 helical" evidence="1">
    <location>
        <begin position="27"/>
        <end position="89"/>
    </location>
</feature>
<organism evidence="2 3">
    <name type="scientific">Papaver somniferum</name>
    <name type="common">Opium poppy</name>
    <dbReference type="NCBI Taxonomy" id="3469"/>
    <lineage>
        <taxon>Eukaryota</taxon>
        <taxon>Viridiplantae</taxon>
        <taxon>Streptophyta</taxon>
        <taxon>Embryophyta</taxon>
        <taxon>Tracheophyta</taxon>
        <taxon>Spermatophyta</taxon>
        <taxon>Magnoliopsida</taxon>
        <taxon>Ranunculales</taxon>
        <taxon>Papaveraceae</taxon>
        <taxon>Papaveroideae</taxon>
        <taxon>Papaver</taxon>
    </lineage>
</organism>
<dbReference type="PANTHER" id="PTHR12341:SF41">
    <property type="entry name" value="5'-3' EXORIBONUCLEASE 2"/>
    <property type="match status" value="1"/>
</dbReference>
<dbReference type="GO" id="GO:0000956">
    <property type="term" value="P:nuclear-transcribed mRNA catabolic process"/>
    <property type="evidence" value="ECO:0007669"/>
    <property type="project" value="TreeGrafter"/>
</dbReference>
<dbReference type="InterPro" id="IPR041412">
    <property type="entry name" value="Xrn1_helical"/>
</dbReference>
<dbReference type="Gramene" id="RZC84829">
    <property type="protein sequence ID" value="RZC84829"/>
    <property type="gene ID" value="C5167_047604"/>
</dbReference>
<reference evidence="2 3" key="1">
    <citation type="journal article" date="2018" name="Science">
        <title>The opium poppy genome and morphinan production.</title>
        <authorList>
            <person name="Guo L."/>
            <person name="Winzer T."/>
            <person name="Yang X."/>
            <person name="Li Y."/>
            <person name="Ning Z."/>
            <person name="He Z."/>
            <person name="Teodor R."/>
            <person name="Lu Y."/>
            <person name="Bowser T.A."/>
            <person name="Graham I.A."/>
            <person name="Ye K."/>
        </authorList>
    </citation>
    <scope>NUCLEOTIDE SEQUENCE [LARGE SCALE GENOMIC DNA]</scope>
    <source>
        <strain evidence="3">cv. HN1</strain>
        <tissue evidence="2">Leaves</tissue>
    </source>
</reference>
<dbReference type="EMBL" id="CM010725">
    <property type="protein sequence ID" value="RZC84829.1"/>
    <property type="molecule type" value="Genomic_DNA"/>
</dbReference>